<protein>
    <recommendedName>
        <fullName evidence="1">Amidase domain-containing protein</fullName>
    </recommendedName>
</protein>
<accession>A0A381XAJ3</accession>
<dbReference type="InterPro" id="IPR023631">
    <property type="entry name" value="Amidase_dom"/>
</dbReference>
<feature type="domain" description="Amidase" evidence="1">
    <location>
        <begin position="26"/>
        <end position="316"/>
    </location>
</feature>
<feature type="non-terminal residue" evidence="2">
    <location>
        <position position="318"/>
    </location>
</feature>
<dbReference type="PANTHER" id="PTHR11895:SF176">
    <property type="entry name" value="AMIDASE AMID-RELATED"/>
    <property type="match status" value="1"/>
</dbReference>
<dbReference type="Gene3D" id="3.90.1300.10">
    <property type="entry name" value="Amidase signature (AS) domain"/>
    <property type="match status" value="1"/>
</dbReference>
<name>A0A381XAJ3_9ZZZZ</name>
<reference evidence="2" key="1">
    <citation type="submission" date="2018-05" db="EMBL/GenBank/DDBJ databases">
        <authorList>
            <person name="Lanie J.A."/>
            <person name="Ng W.-L."/>
            <person name="Kazmierczak K.M."/>
            <person name="Andrzejewski T.M."/>
            <person name="Davidsen T.M."/>
            <person name="Wayne K.J."/>
            <person name="Tettelin H."/>
            <person name="Glass J.I."/>
            <person name="Rusch D."/>
            <person name="Podicherti R."/>
            <person name="Tsui H.-C.T."/>
            <person name="Winkler M.E."/>
        </authorList>
    </citation>
    <scope>NUCLEOTIDE SEQUENCE</scope>
</reference>
<evidence type="ECO:0000259" key="1">
    <source>
        <dbReference type="Pfam" id="PF01425"/>
    </source>
</evidence>
<organism evidence="2">
    <name type="scientific">marine metagenome</name>
    <dbReference type="NCBI Taxonomy" id="408172"/>
    <lineage>
        <taxon>unclassified sequences</taxon>
        <taxon>metagenomes</taxon>
        <taxon>ecological metagenomes</taxon>
    </lineage>
</organism>
<gene>
    <name evidence="2" type="ORF">METZ01_LOCUS114365</name>
</gene>
<dbReference type="SUPFAM" id="SSF75304">
    <property type="entry name" value="Amidase signature (AS) enzymes"/>
    <property type="match status" value="1"/>
</dbReference>
<dbReference type="GO" id="GO:0003824">
    <property type="term" value="F:catalytic activity"/>
    <property type="evidence" value="ECO:0007669"/>
    <property type="project" value="InterPro"/>
</dbReference>
<dbReference type="PROSITE" id="PS00571">
    <property type="entry name" value="AMIDASES"/>
    <property type="match status" value="1"/>
</dbReference>
<dbReference type="InterPro" id="IPR036928">
    <property type="entry name" value="AS_sf"/>
</dbReference>
<sequence>MNIPLRSIEEMRTKIDSHPVSIIEQTSQAVSNLDSLGRQMNAVAHVAKDDAIARAEHLHDTVLRGDANRSSSLLGVPVAHKDLYMREGWPCEGGSKTLAGHHASQTAFVVEMLDQQGAVDCGRLTSVEFGLGTTGHNTYAGTPTNPWNPQYICGGSSSGSGAVVAGGIVPVSLGSDTGGSVRLPSAACGLVGIKPTHGLVGRSGVLALSPTLDTVGPLTRSVRDGAIVLQAIAAFDDSDYSSVPFNLRHLLDNLEEGMADLRVGWPTNYFFEVADGTVTDGIDEVFRLMGRLGAKCIDVDVPGIETANEMTMLITAVE</sequence>
<dbReference type="EMBL" id="UINC01014423">
    <property type="protein sequence ID" value="SVA61511.1"/>
    <property type="molecule type" value="Genomic_DNA"/>
</dbReference>
<dbReference type="Pfam" id="PF01425">
    <property type="entry name" value="Amidase"/>
    <property type="match status" value="1"/>
</dbReference>
<dbReference type="InterPro" id="IPR020556">
    <property type="entry name" value="Amidase_CS"/>
</dbReference>
<dbReference type="InterPro" id="IPR000120">
    <property type="entry name" value="Amidase"/>
</dbReference>
<proteinExistence type="predicted"/>
<evidence type="ECO:0000313" key="2">
    <source>
        <dbReference type="EMBL" id="SVA61511.1"/>
    </source>
</evidence>
<dbReference type="AlphaFoldDB" id="A0A381XAJ3"/>
<dbReference type="PANTHER" id="PTHR11895">
    <property type="entry name" value="TRANSAMIDASE"/>
    <property type="match status" value="1"/>
</dbReference>